<dbReference type="Gene3D" id="3.30.1380.20">
    <property type="entry name" value="Trafficking protein particle complex subunit 3"/>
    <property type="match status" value="1"/>
</dbReference>
<dbReference type="Pfam" id="PF02830">
    <property type="entry name" value="V4R"/>
    <property type="match status" value="1"/>
</dbReference>
<gene>
    <name evidence="2" type="ORF">CFX0092_A3317</name>
</gene>
<keyword evidence="3" id="KW-1185">Reference proteome</keyword>
<dbReference type="InterPro" id="IPR024096">
    <property type="entry name" value="NO_sig/Golgi_transp_ligand-bd"/>
</dbReference>
<reference evidence="2" key="1">
    <citation type="submission" date="2016-01" db="EMBL/GenBank/DDBJ databases">
        <authorList>
            <person name="Mcilroy J.S."/>
            <person name="Karst M S."/>
            <person name="Albertsen M."/>
        </authorList>
    </citation>
    <scope>NUCLEOTIDE SEQUENCE</scope>
    <source>
        <strain evidence="2">Cfx-K</strain>
    </source>
</reference>
<dbReference type="AlphaFoldDB" id="A0A160T7V3"/>
<evidence type="ECO:0000313" key="3">
    <source>
        <dbReference type="Proteomes" id="UP000215027"/>
    </source>
</evidence>
<proteinExistence type="predicted"/>
<evidence type="ECO:0000259" key="1">
    <source>
        <dbReference type="SMART" id="SM00989"/>
    </source>
</evidence>
<protein>
    <submittedName>
        <fullName evidence="2">4-vinyl reductase 4VR</fullName>
    </submittedName>
</protein>
<name>A0A160T7V3_9CHLR</name>
<dbReference type="RefSeq" id="WP_095044439.1">
    <property type="nucleotide sequence ID" value="NZ_LN890655.1"/>
</dbReference>
<dbReference type="EMBL" id="LN890655">
    <property type="protein sequence ID" value="CUS05195.2"/>
    <property type="molecule type" value="Genomic_DNA"/>
</dbReference>
<dbReference type="Proteomes" id="UP000215027">
    <property type="component" value="Chromosome I"/>
</dbReference>
<organism evidence="2 3">
    <name type="scientific">Candidatus Promineifilum breve</name>
    <dbReference type="NCBI Taxonomy" id="1806508"/>
    <lineage>
        <taxon>Bacteria</taxon>
        <taxon>Bacillati</taxon>
        <taxon>Chloroflexota</taxon>
        <taxon>Ardenticatenia</taxon>
        <taxon>Candidatus Promineifilales</taxon>
        <taxon>Candidatus Promineifilaceae</taxon>
        <taxon>Candidatus Promineifilum</taxon>
    </lineage>
</organism>
<dbReference type="KEGG" id="pbf:CFX0092_A3317"/>
<dbReference type="InterPro" id="IPR004096">
    <property type="entry name" value="V4R"/>
</dbReference>
<evidence type="ECO:0000313" key="2">
    <source>
        <dbReference type="EMBL" id="CUS05195.2"/>
    </source>
</evidence>
<sequence length="211" mass="22904">MNNLVPPSGYYLSNRLGRVYLEALQEAIGRNGLNALLNLTGNGGFIDQPPANDLALGFELATVSNLNRALEMIYGPRGARGLALRGGRAMYARIIEAFDLPTGFNEFAFRLLPVSTRLKIGVPALARALTQQSDQTHRAADRGNHFTYTIERCAVCWGQSAKSPLCHLTVGLLQEALSAFGRGQEFRVSQTECRAVGAAACVFHIEKEPIA</sequence>
<dbReference type="OrthoDB" id="152528at2"/>
<feature type="domain" description="4-vinyl reductase 4VR" evidence="1">
    <location>
        <begin position="145"/>
        <end position="207"/>
    </location>
</feature>
<dbReference type="SMART" id="SM00989">
    <property type="entry name" value="V4R"/>
    <property type="match status" value="1"/>
</dbReference>
<dbReference type="SUPFAM" id="SSF111126">
    <property type="entry name" value="Ligand-binding domain in the NO signalling and Golgi transport"/>
    <property type="match status" value="1"/>
</dbReference>
<accession>A0A160T7V3</accession>